<evidence type="ECO:0000313" key="3">
    <source>
        <dbReference type="EnsemblPlants" id="KEH34261"/>
    </source>
</evidence>
<dbReference type="PANTHER" id="PTHR34222">
    <property type="entry name" value="GAG_PRE-INTEGRS DOMAIN-CONTAINING PROTEIN"/>
    <property type="match status" value="1"/>
</dbReference>
<sequence>MENKMINCEFAKYILRCGSIRLAKLYRTKDQIIQFLTGLNESFSVVKTQILLMDPLPSINKVYSSVVQEEIHYDVVSTLVTIDESSISINVSDSRKVYPRGKRPTYLMLIARMIQDFAHFATVIITLLSLLPQIMLIKNHKNNKGNSYHNNFTHAPLLQLCLICHIYKSEGDE</sequence>
<dbReference type="EnsemblPlants" id="KEH34261">
    <property type="protein sequence ID" value="KEH34261"/>
    <property type="gene ID" value="MTR_3g463780"/>
</dbReference>
<gene>
    <name evidence="2" type="ordered locus">MTR_3g463780</name>
</gene>
<evidence type="ECO:0000256" key="1">
    <source>
        <dbReference type="SAM" id="Phobius"/>
    </source>
</evidence>
<keyword evidence="1" id="KW-1133">Transmembrane helix</keyword>
<dbReference type="Proteomes" id="UP000002051">
    <property type="component" value="Chromosome 3"/>
</dbReference>
<feature type="transmembrane region" description="Helical" evidence="1">
    <location>
        <begin position="117"/>
        <end position="137"/>
    </location>
</feature>
<dbReference type="AlphaFoldDB" id="A0A072UXT4"/>
<dbReference type="HOGENOM" id="CLU_1549880_0_0_1"/>
<name>A0A072UXT4_MEDTR</name>
<reference evidence="2 4" key="2">
    <citation type="journal article" date="2014" name="BMC Genomics">
        <title>An improved genome release (version Mt4.0) for the model legume Medicago truncatula.</title>
        <authorList>
            <person name="Tang H."/>
            <person name="Krishnakumar V."/>
            <person name="Bidwell S."/>
            <person name="Rosen B."/>
            <person name="Chan A."/>
            <person name="Zhou S."/>
            <person name="Gentzbittel L."/>
            <person name="Childs K.L."/>
            <person name="Yandell M."/>
            <person name="Gundlach H."/>
            <person name="Mayer K.F."/>
            <person name="Schwartz D.C."/>
            <person name="Town C.D."/>
        </authorList>
    </citation>
    <scope>GENOME REANNOTATION</scope>
    <source>
        <strain evidence="2">A17</strain>
        <strain evidence="3 4">cv. Jemalong A17</strain>
    </source>
</reference>
<evidence type="ECO:0000313" key="2">
    <source>
        <dbReference type="EMBL" id="KEH34261.1"/>
    </source>
</evidence>
<keyword evidence="1" id="KW-0472">Membrane</keyword>
<accession>A0A072UXT4</accession>
<dbReference type="EMBL" id="CM001219">
    <property type="protein sequence ID" value="KEH34261.1"/>
    <property type="molecule type" value="Genomic_DNA"/>
</dbReference>
<proteinExistence type="predicted"/>
<dbReference type="PANTHER" id="PTHR34222:SF99">
    <property type="entry name" value="PROTEIN, PUTATIVE-RELATED"/>
    <property type="match status" value="1"/>
</dbReference>
<keyword evidence="4" id="KW-1185">Reference proteome</keyword>
<reference evidence="2 4" key="1">
    <citation type="journal article" date="2011" name="Nature">
        <title>The Medicago genome provides insight into the evolution of rhizobial symbioses.</title>
        <authorList>
            <person name="Young N.D."/>
            <person name="Debelle F."/>
            <person name="Oldroyd G.E."/>
            <person name="Geurts R."/>
            <person name="Cannon S.B."/>
            <person name="Udvardi M.K."/>
            <person name="Benedito V.A."/>
            <person name="Mayer K.F."/>
            <person name="Gouzy J."/>
            <person name="Schoof H."/>
            <person name="Van de Peer Y."/>
            <person name="Proost S."/>
            <person name="Cook D.R."/>
            <person name="Meyers B.C."/>
            <person name="Spannagl M."/>
            <person name="Cheung F."/>
            <person name="De Mita S."/>
            <person name="Krishnakumar V."/>
            <person name="Gundlach H."/>
            <person name="Zhou S."/>
            <person name="Mudge J."/>
            <person name="Bharti A.K."/>
            <person name="Murray J.D."/>
            <person name="Naoumkina M.A."/>
            <person name="Rosen B."/>
            <person name="Silverstein K.A."/>
            <person name="Tang H."/>
            <person name="Rombauts S."/>
            <person name="Zhao P.X."/>
            <person name="Zhou P."/>
            <person name="Barbe V."/>
            <person name="Bardou P."/>
            <person name="Bechner M."/>
            <person name="Bellec A."/>
            <person name="Berger A."/>
            <person name="Berges H."/>
            <person name="Bidwell S."/>
            <person name="Bisseling T."/>
            <person name="Choisne N."/>
            <person name="Couloux A."/>
            <person name="Denny R."/>
            <person name="Deshpande S."/>
            <person name="Dai X."/>
            <person name="Doyle J.J."/>
            <person name="Dudez A.M."/>
            <person name="Farmer A.D."/>
            <person name="Fouteau S."/>
            <person name="Franken C."/>
            <person name="Gibelin C."/>
            <person name="Gish J."/>
            <person name="Goldstein S."/>
            <person name="Gonzalez A.J."/>
            <person name="Green P.J."/>
            <person name="Hallab A."/>
            <person name="Hartog M."/>
            <person name="Hua A."/>
            <person name="Humphray S.J."/>
            <person name="Jeong D.H."/>
            <person name="Jing Y."/>
            <person name="Jocker A."/>
            <person name="Kenton S.M."/>
            <person name="Kim D.J."/>
            <person name="Klee K."/>
            <person name="Lai H."/>
            <person name="Lang C."/>
            <person name="Lin S."/>
            <person name="Macmil S.L."/>
            <person name="Magdelenat G."/>
            <person name="Matthews L."/>
            <person name="McCorrison J."/>
            <person name="Monaghan E.L."/>
            <person name="Mun J.H."/>
            <person name="Najar F.Z."/>
            <person name="Nicholson C."/>
            <person name="Noirot C."/>
            <person name="O'Bleness M."/>
            <person name="Paule C.R."/>
            <person name="Poulain J."/>
            <person name="Prion F."/>
            <person name="Qin B."/>
            <person name="Qu C."/>
            <person name="Retzel E.F."/>
            <person name="Riddle C."/>
            <person name="Sallet E."/>
            <person name="Samain S."/>
            <person name="Samson N."/>
            <person name="Sanders I."/>
            <person name="Saurat O."/>
            <person name="Scarpelli C."/>
            <person name="Schiex T."/>
            <person name="Segurens B."/>
            <person name="Severin A.J."/>
            <person name="Sherrier D.J."/>
            <person name="Shi R."/>
            <person name="Sims S."/>
            <person name="Singer S.R."/>
            <person name="Sinharoy S."/>
            <person name="Sterck L."/>
            <person name="Viollet A."/>
            <person name="Wang B.B."/>
            <person name="Wang K."/>
            <person name="Wang M."/>
            <person name="Wang X."/>
            <person name="Warfsmann J."/>
            <person name="Weissenbach J."/>
            <person name="White D.D."/>
            <person name="White J.D."/>
            <person name="Wiley G.B."/>
            <person name="Wincker P."/>
            <person name="Xing Y."/>
            <person name="Yang L."/>
            <person name="Yao Z."/>
            <person name="Ying F."/>
            <person name="Zhai J."/>
            <person name="Zhou L."/>
            <person name="Zuber A."/>
            <person name="Denarie J."/>
            <person name="Dixon R.A."/>
            <person name="May G.D."/>
            <person name="Schwartz D.C."/>
            <person name="Rogers J."/>
            <person name="Quetier F."/>
            <person name="Town C.D."/>
            <person name="Roe B.A."/>
        </authorList>
    </citation>
    <scope>NUCLEOTIDE SEQUENCE [LARGE SCALE GENOMIC DNA]</scope>
    <source>
        <strain evidence="2">A17</strain>
        <strain evidence="3 4">cv. Jemalong A17</strain>
    </source>
</reference>
<keyword evidence="1 2" id="KW-0812">Transmembrane</keyword>
<evidence type="ECO:0000313" key="4">
    <source>
        <dbReference type="Proteomes" id="UP000002051"/>
    </source>
</evidence>
<reference evidence="3" key="3">
    <citation type="submission" date="2015-04" db="UniProtKB">
        <authorList>
            <consortium name="EnsemblPlants"/>
        </authorList>
    </citation>
    <scope>IDENTIFICATION</scope>
    <source>
        <strain evidence="3">cv. Jemalong A17</strain>
    </source>
</reference>
<organism evidence="2 4">
    <name type="scientific">Medicago truncatula</name>
    <name type="common">Barrel medic</name>
    <name type="synonym">Medicago tribuloides</name>
    <dbReference type="NCBI Taxonomy" id="3880"/>
    <lineage>
        <taxon>Eukaryota</taxon>
        <taxon>Viridiplantae</taxon>
        <taxon>Streptophyta</taxon>
        <taxon>Embryophyta</taxon>
        <taxon>Tracheophyta</taxon>
        <taxon>Spermatophyta</taxon>
        <taxon>Magnoliopsida</taxon>
        <taxon>eudicotyledons</taxon>
        <taxon>Gunneridae</taxon>
        <taxon>Pentapetalae</taxon>
        <taxon>rosids</taxon>
        <taxon>fabids</taxon>
        <taxon>Fabales</taxon>
        <taxon>Fabaceae</taxon>
        <taxon>Papilionoideae</taxon>
        <taxon>50 kb inversion clade</taxon>
        <taxon>NPAAA clade</taxon>
        <taxon>Hologalegina</taxon>
        <taxon>IRL clade</taxon>
        <taxon>Trifolieae</taxon>
        <taxon>Medicago</taxon>
    </lineage>
</organism>
<protein>
    <submittedName>
        <fullName evidence="2">Transmembrane protein, putative</fullName>
    </submittedName>
</protein>